<feature type="domain" description="Strictosidine synthase conserved region" evidence="5">
    <location>
        <begin position="6"/>
        <end position="56"/>
    </location>
</feature>
<evidence type="ECO:0000256" key="1">
    <source>
        <dbReference type="ARBA" id="ARBA00004116"/>
    </source>
</evidence>
<dbReference type="AlphaFoldDB" id="A0A2G2Z0M7"/>
<reference evidence="6 7" key="2">
    <citation type="journal article" date="2017" name="Genome Biol.">
        <title>New reference genome sequences of hot pepper reveal the massive evolution of plant disease-resistance genes by retroduplication.</title>
        <authorList>
            <person name="Kim S."/>
            <person name="Park J."/>
            <person name="Yeom S.I."/>
            <person name="Kim Y.M."/>
            <person name="Seo E."/>
            <person name="Kim K.T."/>
            <person name="Kim M.S."/>
            <person name="Lee J.M."/>
            <person name="Cheong K."/>
            <person name="Shin H.S."/>
            <person name="Kim S.B."/>
            <person name="Han K."/>
            <person name="Lee J."/>
            <person name="Park M."/>
            <person name="Lee H.A."/>
            <person name="Lee H.Y."/>
            <person name="Lee Y."/>
            <person name="Oh S."/>
            <person name="Lee J.H."/>
            <person name="Choi E."/>
            <person name="Choi E."/>
            <person name="Lee S.E."/>
            <person name="Jeon J."/>
            <person name="Kim H."/>
            <person name="Choi G."/>
            <person name="Song H."/>
            <person name="Lee J."/>
            <person name="Lee S.C."/>
            <person name="Kwon J.K."/>
            <person name="Lee H.Y."/>
            <person name="Koo N."/>
            <person name="Hong Y."/>
            <person name="Kim R.W."/>
            <person name="Kang W.H."/>
            <person name="Huh J.H."/>
            <person name="Kang B.C."/>
            <person name="Yang T.J."/>
            <person name="Lee Y.H."/>
            <person name="Bennetzen J.L."/>
            <person name="Choi D."/>
        </authorList>
    </citation>
    <scope>NUCLEOTIDE SEQUENCE [LARGE SCALE GENOMIC DNA]</scope>
    <source>
        <strain evidence="7">cv. CM334</strain>
    </source>
</reference>
<dbReference type="STRING" id="4072.A0A2G2Z0M7"/>
<comment type="caution">
    <text evidence="6">The sequence shown here is derived from an EMBL/GenBank/DDBJ whole genome shotgun (WGS) entry which is preliminary data.</text>
</comment>
<keyword evidence="7" id="KW-1185">Reference proteome</keyword>
<comment type="similarity">
    <text evidence="2">Belongs to the strictosidine synthase family.</text>
</comment>
<protein>
    <submittedName>
        <fullName evidence="6">Protein STRICTOSIDINE SYNTHASE-LIKE 10</fullName>
    </submittedName>
</protein>
<keyword evidence="3" id="KW-0926">Vacuole</keyword>
<evidence type="ECO:0000313" key="7">
    <source>
        <dbReference type="Proteomes" id="UP000222542"/>
    </source>
</evidence>
<evidence type="ECO:0000259" key="5">
    <source>
        <dbReference type="Pfam" id="PF03088"/>
    </source>
</evidence>
<gene>
    <name evidence="6" type="ORF">T459_19046</name>
</gene>
<dbReference type="InterPro" id="IPR011042">
    <property type="entry name" value="6-blade_b-propeller_TolB-like"/>
</dbReference>
<organism evidence="6 7">
    <name type="scientific">Capsicum annuum</name>
    <name type="common">Capsicum pepper</name>
    <dbReference type="NCBI Taxonomy" id="4072"/>
    <lineage>
        <taxon>Eukaryota</taxon>
        <taxon>Viridiplantae</taxon>
        <taxon>Streptophyta</taxon>
        <taxon>Embryophyta</taxon>
        <taxon>Tracheophyta</taxon>
        <taxon>Spermatophyta</taxon>
        <taxon>Magnoliopsida</taxon>
        <taxon>eudicotyledons</taxon>
        <taxon>Gunneridae</taxon>
        <taxon>Pentapetalae</taxon>
        <taxon>asterids</taxon>
        <taxon>lamiids</taxon>
        <taxon>Solanales</taxon>
        <taxon>Solanaceae</taxon>
        <taxon>Solanoideae</taxon>
        <taxon>Capsiceae</taxon>
        <taxon>Capsicum</taxon>
    </lineage>
</organism>
<proteinExistence type="inferred from homology"/>
<dbReference type="Pfam" id="PF03088">
    <property type="entry name" value="Str_synth"/>
    <property type="match status" value="1"/>
</dbReference>
<reference evidence="6 7" key="1">
    <citation type="journal article" date="2014" name="Nat. Genet.">
        <title>Genome sequence of the hot pepper provides insights into the evolution of pungency in Capsicum species.</title>
        <authorList>
            <person name="Kim S."/>
            <person name="Park M."/>
            <person name="Yeom S.I."/>
            <person name="Kim Y.M."/>
            <person name="Lee J.M."/>
            <person name="Lee H.A."/>
            <person name="Seo E."/>
            <person name="Choi J."/>
            <person name="Cheong K."/>
            <person name="Kim K.T."/>
            <person name="Jung K."/>
            <person name="Lee G.W."/>
            <person name="Oh S.K."/>
            <person name="Bae C."/>
            <person name="Kim S.B."/>
            <person name="Lee H.Y."/>
            <person name="Kim S.Y."/>
            <person name="Kim M.S."/>
            <person name="Kang B.C."/>
            <person name="Jo Y.D."/>
            <person name="Yang H.B."/>
            <person name="Jeong H.J."/>
            <person name="Kang W.H."/>
            <person name="Kwon J.K."/>
            <person name="Shin C."/>
            <person name="Lim J.Y."/>
            <person name="Park J.H."/>
            <person name="Huh J.H."/>
            <person name="Kim J.S."/>
            <person name="Kim B.D."/>
            <person name="Cohen O."/>
            <person name="Paran I."/>
            <person name="Suh M.C."/>
            <person name="Lee S.B."/>
            <person name="Kim Y.K."/>
            <person name="Shin Y."/>
            <person name="Noh S.J."/>
            <person name="Park J."/>
            <person name="Seo Y.S."/>
            <person name="Kwon S.Y."/>
            <person name="Kim H.A."/>
            <person name="Park J.M."/>
            <person name="Kim H.J."/>
            <person name="Choi S.B."/>
            <person name="Bosland P.W."/>
            <person name="Reeves G."/>
            <person name="Jo S.H."/>
            <person name="Lee B.W."/>
            <person name="Cho H.T."/>
            <person name="Choi H.S."/>
            <person name="Lee M.S."/>
            <person name="Yu Y."/>
            <person name="Do Choi Y."/>
            <person name="Park B.S."/>
            <person name="van Deynze A."/>
            <person name="Ashrafi H."/>
            <person name="Hill T."/>
            <person name="Kim W.T."/>
            <person name="Pai H.S."/>
            <person name="Ahn H.K."/>
            <person name="Yeam I."/>
            <person name="Giovannoni J.J."/>
            <person name="Rose J.K."/>
            <person name="Sorensen I."/>
            <person name="Lee S.J."/>
            <person name="Kim R.W."/>
            <person name="Choi I.Y."/>
            <person name="Choi B.S."/>
            <person name="Lim J.S."/>
            <person name="Lee Y.H."/>
            <person name="Choi D."/>
        </authorList>
    </citation>
    <scope>NUCLEOTIDE SEQUENCE [LARGE SCALE GENOMIC DNA]</scope>
    <source>
        <strain evidence="7">cv. CM334</strain>
    </source>
</reference>
<name>A0A2G2Z0M7_CAPAN</name>
<evidence type="ECO:0000313" key="6">
    <source>
        <dbReference type="EMBL" id="PHT75524.1"/>
    </source>
</evidence>
<dbReference type="GO" id="GO:0005773">
    <property type="term" value="C:vacuole"/>
    <property type="evidence" value="ECO:0007669"/>
    <property type="project" value="UniProtKB-SubCell"/>
</dbReference>
<dbReference type="SUPFAM" id="SSF63829">
    <property type="entry name" value="Calcium-dependent phosphotriesterase"/>
    <property type="match status" value="1"/>
</dbReference>
<evidence type="ECO:0000256" key="3">
    <source>
        <dbReference type="ARBA" id="ARBA00022554"/>
    </source>
</evidence>
<accession>A0A2G2Z0M7</accession>
<dbReference type="InterPro" id="IPR018119">
    <property type="entry name" value="Strictosidine_synth_cons-reg"/>
</dbReference>
<keyword evidence="4" id="KW-0325">Glycoprotein</keyword>
<dbReference type="Proteomes" id="UP000222542">
    <property type="component" value="Unassembled WGS sequence"/>
</dbReference>
<sequence>MCIPLRIAEYDKSTKAVTVLLRGLAFANGVALSKDKSIILVAENSTGRILRFWLKDPHAGQHYTFIDPTEYPNNIGRKSKWEFWVALHSKRLWQAHVNAIKLNEDDQVLEVLEDIESKTLEFTSEAEEKNNKLWIGSIMVPFVRVYGLS</sequence>
<evidence type="ECO:0000256" key="4">
    <source>
        <dbReference type="ARBA" id="ARBA00023180"/>
    </source>
</evidence>
<dbReference type="EMBL" id="AYRZ02000007">
    <property type="protein sequence ID" value="PHT75524.1"/>
    <property type="molecule type" value="Genomic_DNA"/>
</dbReference>
<dbReference type="PANTHER" id="PTHR10426:SF67">
    <property type="entry name" value="PROTEIN STRICTOSIDINE SYNTHASE-LIKE 10-LIKE"/>
    <property type="match status" value="1"/>
</dbReference>
<dbReference type="OMA" id="MHFRRNA"/>
<evidence type="ECO:0000256" key="2">
    <source>
        <dbReference type="ARBA" id="ARBA00009191"/>
    </source>
</evidence>
<dbReference type="PANTHER" id="PTHR10426">
    <property type="entry name" value="STRICTOSIDINE SYNTHASE-RELATED"/>
    <property type="match status" value="1"/>
</dbReference>
<dbReference type="Gene3D" id="2.120.10.30">
    <property type="entry name" value="TolB, C-terminal domain"/>
    <property type="match status" value="1"/>
</dbReference>
<dbReference type="Gramene" id="PHT75524">
    <property type="protein sequence ID" value="PHT75524"/>
    <property type="gene ID" value="T459_19046"/>
</dbReference>
<comment type="subcellular location">
    <subcellularLocation>
        <location evidence="1">Vacuole</location>
    </subcellularLocation>
</comment>